<dbReference type="GeneID" id="36571597"/>
<evidence type="ECO:0000313" key="1">
    <source>
        <dbReference type="EMBL" id="PSS12179.1"/>
    </source>
</evidence>
<sequence>MTSIGGATIGAGQRAALLEAFSAAAALVPQDLRRSFVLVGGASLLSLGGTRKTGDVDVAVTGPALHAFHAAALNDERFNQLGGESWEYTSSNEICVPFEFLLQGGDFIPVIEGAREIGAGGEMRAGLGELAIMKAKTWLDRDEDKDLQDFRFLITKMGEMGETFGTLQPGDEEEMGDLETLKTVGEEVGGTLEGRLLKMLGL</sequence>
<dbReference type="OrthoDB" id="5418922at2759"/>
<dbReference type="STRING" id="857342.A0A2T3AU24"/>
<evidence type="ECO:0000313" key="2">
    <source>
        <dbReference type="Proteomes" id="UP000241818"/>
    </source>
</evidence>
<protein>
    <submittedName>
        <fullName evidence="1">Uncharacterized protein</fullName>
    </submittedName>
</protein>
<dbReference type="AlphaFoldDB" id="A0A2T3AU24"/>
<reference evidence="1 2" key="1">
    <citation type="journal article" date="2018" name="New Phytol.">
        <title>Comparative genomics and transcriptomics depict ericoid mycorrhizal fungi as versatile saprotrophs and plant mutualists.</title>
        <authorList>
            <person name="Martino E."/>
            <person name="Morin E."/>
            <person name="Grelet G.A."/>
            <person name="Kuo A."/>
            <person name="Kohler A."/>
            <person name="Daghino S."/>
            <person name="Barry K.W."/>
            <person name="Cichocki N."/>
            <person name="Clum A."/>
            <person name="Dockter R.B."/>
            <person name="Hainaut M."/>
            <person name="Kuo R.C."/>
            <person name="LaButti K."/>
            <person name="Lindahl B.D."/>
            <person name="Lindquist E.A."/>
            <person name="Lipzen A."/>
            <person name="Khouja H.R."/>
            <person name="Magnuson J."/>
            <person name="Murat C."/>
            <person name="Ohm R.A."/>
            <person name="Singer S.W."/>
            <person name="Spatafora J.W."/>
            <person name="Wang M."/>
            <person name="Veneault-Fourrey C."/>
            <person name="Henrissat B."/>
            <person name="Grigoriev I.V."/>
            <person name="Martin F.M."/>
            <person name="Perotto S."/>
        </authorList>
    </citation>
    <scope>NUCLEOTIDE SEQUENCE [LARGE SCALE GENOMIC DNA]</scope>
    <source>
        <strain evidence="1 2">ATCC 22711</strain>
    </source>
</reference>
<name>A0A2T3AU24_AMORE</name>
<keyword evidence="2" id="KW-1185">Reference proteome</keyword>
<organism evidence="1 2">
    <name type="scientific">Amorphotheca resinae ATCC 22711</name>
    <dbReference type="NCBI Taxonomy" id="857342"/>
    <lineage>
        <taxon>Eukaryota</taxon>
        <taxon>Fungi</taxon>
        <taxon>Dikarya</taxon>
        <taxon>Ascomycota</taxon>
        <taxon>Pezizomycotina</taxon>
        <taxon>Leotiomycetes</taxon>
        <taxon>Helotiales</taxon>
        <taxon>Amorphothecaceae</taxon>
        <taxon>Amorphotheca</taxon>
    </lineage>
</organism>
<dbReference type="RefSeq" id="XP_024718177.1">
    <property type="nucleotide sequence ID" value="XM_024863516.1"/>
</dbReference>
<gene>
    <name evidence="1" type="ORF">M430DRAFT_167751</name>
</gene>
<dbReference type="EMBL" id="KZ679015">
    <property type="protein sequence ID" value="PSS12179.1"/>
    <property type="molecule type" value="Genomic_DNA"/>
</dbReference>
<accession>A0A2T3AU24</accession>
<dbReference type="Proteomes" id="UP000241818">
    <property type="component" value="Unassembled WGS sequence"/>
</dbReference>
<dbReference type="InParanoid" id="A0A2T3AU24"/>
<proteinExistence type="predicted"/>